<gene>
    <name evidence="3" type="ORF">MJAP1_002125</name>
</gene>
<evidence type="ECO:0000256" key="1">
    <source>
        <dbReference type="ARBA" id="ARBA00006964"/>
    </source>
</evidence>
<dbReference type="AlphaFoldDB" id="A0AAF0F1M8"/>
<dbReference type="Proteomes" id="UP001217754">
    <property type="component" value="Chromosome 3"/>
</dbReference>
<dbReference type="FunFam" id="3.40.1390.30:FF:000001">
    <property type="entry name" value="GTP cyclohydrolase 1 type 2"/>
    <property type="match status" value="1"/>
</dbReference>
<dbReference type="InterPro" id="IPR002678">
    <property type="entry name" value="DUF34/NIF3"/>
</dbReference>
<dbReference type="Gene3D" id="3.40.1390.30">
    <property type="entry name" value="NIF3 (NGG1p interacting factor 3)-like"/>
    <property type="match status" value="1"/>
</dbReference>
<dbReference type="GO" id="GO:0005739">
    <property type="term" value="C:mitochondrion"/>
    <property type="evidence" value="ECO:0007669"/>
    <property type="project" value="TreeGrafter"/>
</dbReference>
<feature type="binding site" evidence="2">
    <location>
        <position position="73"/>
    </location>
    <ligand>
        <name>a divalent metal cation</name>
        <dbReference type="ChEBI" id="CHEBI:60240"/>
        <label>1</label>
    </ligand>
</feature>
<keyword evidence="2" id="KW-0479">Metal-binding</keyword>
<dbReference type="GeneID" id="85225776"/>
<feature type="binding site" evidence="2">
    <location>
        <position position="255"/>
    </location>
    <ligand>
        <name>a divalent metal cation</name>
        <dbReference type="ChEBI" id="CHEBI:60240"/>
        <label>1</label>
    </ligand>
</feature>
<reference evidence="3" key="1">
    <citation type="submission" date="2023-03" db="EMBL/GenBank/DDBJ databases">
        <title>Mating type loci evolution in Malassezia.</title>
        <authorList>
            <person name="Coelho M.A."/>
        </authorList>
    </citation>
    <scope>NUCLEOTIDE SEQUENCE</scope>
    <source>
        <strain evidence="3">CBS 9431</strain>
    </source>
</reference>
<comment type="similarity">
    <text evidence="1">Belongs to the GTP cyclohydrolase I type 2/NIF3 family.</text>
</comment>
<evidence type="ECO:0000256" key="2">
    <source>
        <dbReference type="PIRSR" id="PIRSR602678-1"/>
    </source>
</evidence>
<organism evidence="3 4">
    <name type="scientific">Malassezia japonica</name>
    <dbReference type="NCBI Taxonomy" id="223818"/>
    <lineage>
        <taxon>Eukaryota</taxon>
        <taxon>Fungi</taxon>
        <taxon>Dikarya</taxon>
        <taxon>Basidiomycota</taxon>
        <taxon>Ustilaginomycotina</taxon>
        <taxon>Malasseziomycetes</taxon>
        <taxon>Malasseziales</taxon>
        <taxon>Malasseziaceae</taxon>
        <taxon>Malassezia</taxon>
    </lineage>
</organism>
<dbReference type="PANTHER" id="PTHR13799:SF13">
    <property type="entry name" value="NIF3-LIKE PROTEIN 1"/>
    <property type="match status" value="1"/>
</dbReference>
<dbReference type="PANTHER" id="PTHR13799">
    <property type="entry name" value="NGG1 INTERACTING FACTOR 3"/>
    <property type="match status" value="1"/>
</dbReference>
<evidence type="ECO:0000313" key="3">
    <source>
        <dbReference type="EMBL" id="WFD39155.1"/>
    </source>
</evidence>
<proteinExistence type="inferred from homology"/>
<sequence>MAHLQSNATLRRVVEFLELIAPARLAGSWDNVGLIAQSPVPRASKGVFLAVDLTPAVAEELLAKDVNTAIIYHPVVFSPVRSLTMANPLQSSILKCIASGISIYCPHTTLDVIDGGINDWIAAGLQHPWEKEALSDDVLYRRVRDGSGAEPCEKAPNARTPTEGIGRAFTLPEPCTLAALVERAKRHFGIEHVQIAEGVGKTIDTPVQKVAVCAGSGASVLKSSTDADVWVSGELGHHDILAANAQGISVIVTNHTNTERRFFRTLFAPLLREQLPELTVYVSDADRDPLRTV</sequence>
<evidence type="ECO:0000313" key="4">
    <source>
        <dbReference type="Proteomes" id="UP001217754"/>
    </source>
</evidence>
<dbReference type="InterPro" id="IPR036069">
    <property type="entry name" value="DUF34/NIF3_sf"/>
</dbReference>
<keyword evidence="4" id="KW-1185">Reference proteome</keyword>
<dbReference type="NCBIfam" id="TIGR00486">
    <property type="entry name" value="YbgI_SA1388"/>
    <property type="match status" value="1"/>
</dbReference>
<feature type="binding site" evidence="2">
    <location>
        <position position="259"/>
    </location>
    <ligand>
        <name>a divalent metal cation</name>
        <dbReference type="ChEBI" id="CHEBI:60240"/>
        <label>1</label>
    </ligand>
</feature>
<protein>
    <submittedName>
        <fullName evidence="3">Uncharacterized protein</fullName>
    </submittedName>
</protein>
<dbReference type="Pfam" id="PF01784">
    <property type="entry name" value="DUF34_NIF3"/>
    <property type="match status" value="1"/>
</dbReference>
<name>A0AAF0F1M8_9BASI</name>
<dbReference type="GO" id="GO:0046872">
    <property type="term" value="F:metal ion binding"/>
    <property type="evidence" value="ECO:0007669"/>
    <property type="project" value="UniProtKB-KW"/>
</dbReference>
<feature type="binding site" evidence="2">
    <location>
        <position position="111"/>
    </location>
    <ligand>
        <name>a divalent metal cation</name>
        <dbReference type="ChEBI" id="CHEBI:60240"/>
        <label>1</label>
    </ligand>
</feature>
<dbReference type="RefSeq" id="XP_060122052.1">
    <property type="nucleotide sequence ID" value="XM_060266069.1"/>
</dbReference>
<dbReference type="EMBL" id="CP119960">
    <property type="protein sequence ID" value="WFD39155.1"/>
    <property type="molecule type" value="Genomic_DNA"/>
</dbReference>
<dbReference type="SUPFAM" id="SSF102705">
    <property type="entry name" value="NIF3 (NGG1p interacting factor 3)-like"/>
    <property type="match status" value="1"/>
</dbReference>
<accession>A0AAF0F1M8</accession>